<dbReference type="Gene3D" id="3.60.21.10">
    <property type="match status" value="1"/>
</dbReference>
<comment type="caution">
    <text evidence="5">The sequence shown here is derived from an EMBL/GenBank/DDBJ whole genome shotgun (WGS) entry which is preliminary data.</text>
</comment>
<dbReference type="InterPro" id="IPR008334">
    <property type="entry name" value="5'-Nucleotdase_C"/>
</dbReference>
<dbReference type="InterPro" id="IPR004843">
    <property type="entry name" value="Calcineurin-like_PHP"/>
</dbReference>
<dbReference type="Gene3D" id="3.90.780.10">
    <property type="entry name" value="5'-Nucleotidase, C-terminal domain"/>
    <property type="match status" value="1"/>
</dbReference>
<evidence type="ECO:0000256" key="2">
    <source>
        <dbReference type="RuleBase" id="RU362119"/>
    </source>
</evidence>
<reference evidence="5 6" key="1">
    <citation type="submission" date="2023-07" db="EMBL/GenBank/DDBJ databases">
        <title>Sorghum-associated microbial communities from plants grown in Nebraska, USA.</title>
        <authorList>
            <person name="Schachtman D."/>
        </authorList>
    </citation>
    <scope>NUCLEOTIDE SEQUENCE [LARGE SCALE GENOMIC DNA]</scope>
    <source>
        <strain evidence="5 6">BE211</strain>
    </source>
</reference>
<evidence type="ECO:0000256" key="1">
    <source>
        <dbReference type="ARBA" id="ARBA00022729"/>
    </source>
</evidence>
<sequence>MKETITILHTNDLHGHYEFALRQAAFIKKRKKELHAQNENVLLLDGGDHMDMSMNECLATEGYIHLDMLAATEYDAMAVGNNELLRLPKQKIRKLSSDSKVPWLLLNLEEPDGSSIGGTKETLILEKGEHLKIGLFSATDQFEDLYENKHGFRNRDTLSAIKAGVASLKENGANLIIFLSHLGYKADLEIAPQVSGEIDVIIGAHSHTVLQKPEVVSDVIIVQAGCYGQYVGELKLTVDIENKKVLNHSGHLNEISLEDECDPELKEVMEKGRLETESFLSEIIYQADDDISHEDLVRICSDSLKEFWGTDIGIMYGGGMTEGLKEGDVTKGTLLNICKSMHTPVIMTLNGEKITGLIKQSYMEEITSKKVYGSGFRPHGIPIGKIQFSGVSWDGHDDEISNILVNGEPIDLNKTYTIGTGTPFLYEEVCGYLSVEGNELIDLGKDIMIKDVLINYLKEQYNASKNKSTV</sequence>
<dbReference type="Pfam" id="PF00149">
    <property type="entry name" value="Metallophos"/>
    <property type="match status" value="1"/>
</dbReference>
<organism evidence="5 6">
    <name type="scientific">Fictibacillus barbaricus</name>
    <dbReference type="NCBI Taxonomy" id="182136"/>
    <lineage>
        <taxon>Bacteria</taxon>
        <taxon>Bacillati</taxon>
        <taxon>Bacillota</taxon>
        <taxon>Bacilli</taxon>
        <taxon>Bacillales</taxon>
        <taxon>Fictibacillaceae</taxon>
        <taxon>Fictibacillus</taxon>
    </lineage>
</organism>
<evidence type="ECO:0000259" key="3">
    <source>
        <dbReference type="Pfam" id="PF00149"/>
    </source>
</evidence>
<dbReference type="RefSeq" id="WP_310255965.1">
    <property type="nucleotide sequence ID" value="NZ_JAVDWA010000001.1"/>
</dbReference>
<dbReference type="Proteomes" id="UP001258181">
    <property type="component" value="Unassembled WGS sequence"/>
</dbReference>
<keyword evidence="2" id="KW-0378">Hydrolase</keyword>
<dbReference type="Pfam" id="PF02872">
    <property type="entry name" value="5_nucleotid_C"/>
    <property type="match status" value="1"/>
</dbReference>
<dbReference type="SUPFAM" id="SSF56300">
    <property type="entry name" value="Metallo-dependent phosphatases"/>
    <property type="match status" value="1"/>
</dbReference>
<proteinExistence type="inferred from homology"/>
<dbReference type="EMBL" id="JAVDWA010000001">
    <property type="protein sequence ID" value="MDR7071398.1"/>
    <property type="molecule type" value="Genomic_DNA"/>
</dbReference>
<feature type="domain" description="5'-Nucleotidase C-terminal" evidence="4">
    <location>
        <begin position="292"/>
        <end position="418"/>
    </location>
</feature>
<dbReference type="InterPro" id="IPR036907">
    <property type="entry name" value="5'-Nucleotdase_C_sf"/>
</dbReference>
<dbReference type="InterPro" id="IPR006179">
    <property type="entry name" value="5_nucleotidase/apyrase"/>
</dbReference>
<evidence type="ECO:0000313" key="5">
    <source>
        <dbReference type="EMBL" id="MDR7071398.1"/>
    </source>
</evidence>
<gene>
    <name evidence="5" type="ORF">J2X07_000373</name>
</gene>
<dbReference type="SUPFAM" id="SSF55816">
    <property type="entry name" value="5'-nucleotidase (syn. UDP-sugar hydrolase), C-terminal domain"/>
    <property type="match status" value="1"/>
</dbReference>
<feature type="domain" description="Calcineurin-like phosphoesterase" evidence="3">
    <location>
        <begin position="6"/>
        <end position="208"/>
    </location>
</feature>
<dbReference type="PANTHER" id="PTHR11575:SF23">
    <property type="entry name" value="5-NUCLEOTIDASE FAMILY PROTEIN"/>
    <property type="match status" value="1"/>
</dbReference>
<accession>A0ABU1TW17</accession>
<evidence type="ECO:0000313" key="6">
    <source>
        <dbReference type="Proteomes" id="UP001258181"/>
    </source>
</evidence>
<comment type="similarity">
    <text evidence="2">Belongs to the 5'-nucleotidase family.</text>
</comment>
<dbReference type="PANTHER" id="PTHR11575">
    <property type="entry name" value="5'-NUCLEOTIDASE-RELATED"/>
    <property type="match status" value="1"/>
</dbReference>
<keyword evidence="2" id="KW-0547">Nucleotide-binding</keyword>
<protein>
    <submittedName>
        <fullName evidence="5">2',3'-cyclic-nucleotide 2'-phosphodiesterase (5'-nucleotidase family)</fullName>
    </submittedName>
</protein>
<name>A0ABU1TW17_9BACL</name>
<dbReference type="PRINTS" id="PR01607">
    <property type="entry name" value="APYRASEFAMLY"/>
</dbReference>
<dbReference type="CDD" id="cd00845">
    <property type="entry name" value="MPP_UshA_N_like"/>
    <property type="match status" value="1"/>
</dbReference>
<evidence type="ECO:0000259" key="4">
    <source>
        <dbReference type="Pfam" id="PF02872"/>
    </source>
</evidence>
<keyword evidence="6" id="KW-1185">Reference proteome</keyword>
<dbReference type="InterPro" id="IPR029052">
    <property type="entry name" value="Metallo-depent_PP-like"/>
</dbReference>
<keyword evidence="1" id="KW-0732">Signal</keyword>